<protein>
    <recommendedName>
        <fullName evidence="3">RING-type E3 ubiquitin transferase</fullName>
    </recommendedName>
</protein>
<name>A0A6A6L0R6_HEVBR</name>
<accession>A0A6A6L0R6</accession>
<evidence type="ECO:0008006" key="3">
    <source>
        <dbReference type="Google" id="ProtNLM"/>
    </source>
</evidence>
<sequence length="260" mass="30185">MSMGPHTVNGIRRTRTFHYFWCQTCRRTLRFTSINPHENFCPYCFDVLNHELDISRPRHVHNLTEPYQGSRLLDSLALMLHPSIRRRYPEFNRRIRWESEGANAPWITLQFLDPPLSQRLPMTAPPHTVVPGDVEVGRNENFDDAAAVFAQDMADIDRPGPPPAPASAIEILPIAKITQEHLIKDTHCPVCKDEFEQENGQSFGLEDVVNSMNWLRNQFLSLWPVRAFSDWTQRYLDFLDDRVSSSREIPLLDFEGERNT</sequence>
<dbReference type="EMBL" id="JAAGAX010000013">
    <property type="protein sequence ID" value="KAF2293773.1"/>
    <property type="molecule type" value="Genomic_DNA"/>
</dbReference>
<dbReference type="Proteomes" id="UP000467840">
    <property type="component" value="Chromosome 7"/>
</dbReference>
<reference evidence="1 2" key="1">
    <citation type="journal article" date="2020" name="Mol. Plant">
        <title>The Chromosome-Based Rubber Tree Genome Provides New Insights into Spurge Genome Evolution and Rubber Biosynthesis.</title>
        <authorList>
            <person name="Liu J."/>
            <person name="Shi C."/>
            <person name="Shi C.C."/>
            <person name="Li W."/>
            <person name="Zhang Q.J."/>
            <person name="Zhang Y."/>
            <person name="Li K."/>
            <person name="Lu H.F."/>
            <person name="Shi C."/>
            <person name="Zhu S.T."/>
            <person name="Xiao Z.Y."/>
            <person name="Nan H."/>
            <person name="Yue Y."/>
            <person name="Zhu X.G."/>
            <person name="Wu Y."/>
            <person name="Hong X.N."/>
            <person name="Fan G.Y."/>
            <person name="Tong Y."/>
            <person name="Zhang D."/>
            <person name="Mao C.L."/>
            <person name="Liu Y.L."/>
            <person name="Hao S.J."/>
            <person name="Liu W.Q."/>
            <person name="Lv M.Q."/>
            <person name="Zhang H.B."/>
            <person name="Liu Y."/>
            <person name="Hu-Tang G.R."/>
            <person name="Wang J.P."/>
            <person name="Wang J.H."/>
            <person name="Sun Y.H."/>
            <person name="Ni S.B."/>
            <person name="Chen W.B."/>
            <person name="Zhang X.C."/>
            <person name="Jiao Y.N."/>
            <person name="Eichler E.E."/>
            <person name="Li G.H."/>
            <person name="Liu X."/>
            <person name="Gao L.Z."/>
        </authorList>
    </citation>
    <scope>NUCLEOTIDE SEQUENCE [LARGE SCALE GENOMIC DNA]</scope>
    <source>
        <strain evidence="2">cv. GT1</strain>
        <tissue evidence="1">Leaf</tissue>
    </source>
</reference>
<evidence type="ECO:0000313" key="2">
    <source>
        <dbReference type="Proteomes" id="UP000467840"/>
    </source>
</evidence>
<proteinExistence type="predicted"/>
<comment type="caution">
    <text evidence="1">The sequence shown here is derived from an EMBL/GenBank/DDBJ whole genome shotgun (WGS) entry which is preliminary data.</text>
</comment>
<keyword evidence="2" id="KW-1185">Reference proteome</keyword>
<dbReference type="AlphaFoldDB" id="A0A6A6L0R6"/>
<evidence type="ECO:0000313" key="1">
    <source>
        <dbReference type="EMBL" id="KAF2293773.1"/>
    </source>
</evidence>
<organism evidence="1 2">
    <name type="scientific">Hevea brasiliensis</name>
    <name type="common">Para rubber tree</name>
    <name type="synonym">Siphonia brasiliensis</name>
    <dbReference type="NCBI Taxonomy" id="3981"/>
    <lineage>
        <taxon>Eukaryota</taxon>
        <taxon>Viridiplantae</taxon>
        <taxon>Streptophyta</taxon>
        <taxon>Embryophyta</taxon>
        <taxon>Tracheophyta</taxon>
        <taxon>Spermatophyta</taxon>
        <taxon>Magnoliopsida</taxon>
        <taxon>eudicotyledons</taxon>
        <taxon>Gunneridae</taxon>
        <taxon>Pentapetalae</taxon>
        <taxon>rosids</taxon>
        <taxon>fabids</taxon>
        <taxon>Malpighiales</taxon>
        <taxon>Euphorbiaceae</taxon>
        <taxon>Crotonoideae</taxon>
        <taxon>Micrandreae</taxon>
        <taxon>Hevea</taxon>
    </lineage>
</organism>
<gene>
    <name evidence="1" type="ORF">GH714_004613</name>
</gene>